<evidence type="ECO:0000259" key="5">
    <source>
        <dbReference type="Pfam" id="PF21478"/>
    </source>
</evidence>
<keyword evidence="3" id="KW-0560">Oxidoreductase</keyword>
<dbReference type="AlphaFoldDB" id="X6N0A5"/>
<dbReference type="GO" id="GO:0030170">
    <property type="term" value="F:pyridoxal phosphate binding"/>
    <property type="evidence" value="ECO:0007669"/>
    <property type="project" value="TreeGrafter"/>
</dbReference>
<evidence type="ECO:0000256" key="2">
    <source>
        <dbReference type="ARBA" id="ARBA00022898"/>
    </source>
</evidence>
<feature type="domain" description="Glycine dehydrogenase C-terminal" evidence="5">
    <location>
        <begin position="133"/>
        <end position="254"/>
    </location>
</feature>
<name>X6N0A5_RETFI</name>
<dbReference type="Gene3D" id="3.90.1150.10">
    <property type="entry name" value="Aspartate Aminotransferase, domain 1"/>
    <property type="match status" value="1"/>
</dbReference>
<dbReference type="Proteomes" id="UP000023152">
    <property type="component" value="Unassembled WGS sequence"/>
</dbReference>
<dbReference type="GO" id="GO:0016594">
    <property type="term" value="F:glycine binding"/>
    <property type="evidence" value="ECO:0007669"/>
    <property type="project" value="TreeGrafter"/>
</dbReference>
<evidence type="ECO:0000256" key="1">
    <source>
        <dbReference type="ARBA" id="ARBA00012134"/>
    </source>
</evidence>
<dbReference type="InterPro" id="IPR049316">
    <property type="entry name" value="GDC-P_C"/>
</dbReference>
<dbReference type="GO" id="GO:0019464">
    <property type="term" value="P:glycine decarboxylation via glycine cleavage system"/>
    <property type="evidence" value="ECO:0007669"/>
    <property type="project" value="TreeGrafter"/>
</dbReference>
<dbReference type="Pfam" id="PF21478">
    <property type="entry name" value="GcvP2_C"/>
    <property type="match status" value="1"/>
</dbReference>
<reference evidence="6 7" key="1">
    <citation type="journal article" date="2013" name="Curr. Biol.">
        <title>The Genome of the Foraminiferan Reticulomyxa filosa.</title>
        <authorList>
            <person name="Glockner G."/>
            <person name="Hulsmann N."/>
            <person name="Schleicher M."/>
            <person name="Noegel A.A."/>
            <person name="Eichinger L."/>
            <person name="Gallinger C."/>
            <person name="Pawlowski J."/>
            <person name="Sierra R."/>
            <person name="Euteneuer U."/>
            <person name="Pillet L."/>
            <person name="Moustafa A."/>
            <person name="Platzer M."/>
            <person name="Groth M."/>
            <person name="Szafranski K."/>
            <person name="Schliwa M."/>
        </authorList>
    </citation>
    <scope>NUCLEOTIDE SEQUENCE [LARGE SCALE GENOMIC DNA]</scope>
</reference>
<dbReference type="Gene3D" id="3.40.640.10">
    <property type="entry name" value="Type I PLP-dependent aspartate aminotransferase-like (Major domain)"/>
    <property type="match status" value="1"/>
</dbReference>
<organism evidence="6 7">
    <name type="scientific">Reticulomyxa filosa</name>
    <dbReference type="NCBI Taxonomy" id="46433"/>
    <lineage>
        <taxon>Eukaryota</taxon>
        <taxon>Sar</taxon>
        <taxon>Rhizaria</taxon>
        <taxon>Retaria</taxon>
        <taxon>Foraminifera</taxon>
        <taxon>Monothalamids</taxon>
        <taxon>Reticulomyxidae</taxon>
        <taxon>Reticulomyxa</taxon>
    </lineage>
</organism>
<dbReference type="FunFam" id="3.90.1150.10:FF:000007">
    <property type="entry name" value="Glycine dehydrogenase (decarboxylating), mitochondrial"/>
    <property type="match status" value="1"/>
</dbReference>
<dbReference type="GO" id="GO:0005960">
    <property type="term" value="C:glycine cleavage complex"/>
    <property type="evidence" value="ECO:0007669"/>
    <property type="project" value="TreeGrafter"/>
</dbReference>
<protein>
    <recommendedName>
        <fullName evidence="1">glycine dehydrogenase (aminomethyl-transferring)</fullName>
        <ecNumber evidence="1">1.4.4.2</ecNumber>
    </recommendedName>
</protein>
<proteinExistence type="predicted"/>
<dbReference type="InterPro" id="IPR020581">
    <property type="entry name" value="GDC_P"/>
</dbReference>
<evidence type="ECO:0000313" key="7">
    <source>
        <dbReference type="Proteomes" id="UP000023152"/>
    </source>
</evidence>
<dbReference type="InterPro" id="IPR015421">
    <property type="entry name" value="PyrdxlP-dep_Trfase_major"/>
</dbReference>
<evidence type="ECO:0000256" key="3">
    <source>
        <dbReference type="ARBA" id="ARBA00023002"/>
    </source>
</evidence>
<keyword evidence="7" id="KW-1185">Reference proteome</keyword>
<dbReference type="PANTHER" id="PTHR11773">
    <property type="entry name" value="GLYCINE DEHYDROGENASE, DECARBOXYLATING"/>
    <property type="match status" value="1"/>
</dbReference>
<dbReference type="SUPFAM" id="SSF53383">
    <property type="entry name" value="PLP-dependent transferases"/>
    <property type="match status" value="1"/>
</dbReference>
<evidence type="ECO:0000256" key="4">
    <source>
        <dbReference type="ARBA" id="ARBA00049026"/>
    </source>
</evidence>
<dbReference type="GO" id="GO:0004375">
    <property type="term" value="F:glycine dehydrogenase (decarboxylating) activity"/>
    <property type="evidence" value="ECO:0007669"/>
    <property type="project" value="UniProtKB-EC"/>
</dbReference>
<comment type="catalytic activity">
    <reaction evidence="4">
        <text>N(6)-[(R)-lipoyl]-L-lysyl-[glycine-cleavage complex H protein] + glycine + H(+) = N(6)-[(R)-S(8)-aminomethyldihydrolipoyl]-L-lysyl-[glycine-cleavage complex H protein] + CO2</text>
        <dbReference type="Rhea" id="RHEA:24304"/>
        <dbReference type="Rhea" id="RHEA-COMP:10494"/>
        <dbReference type="Rhea" id="RHEA-COMP:10495"/>
        <dbReference type="ChEBI" id="CHEBI:15378"/>
        <dbReference type="ChEBI" id="CHEBI:16526"/>
        <dbReference type="ChEBI" id="CHEBI:57305"/>
        <dbReference type="ChEBI" id="CHEBI:83099"/>
        <dbReference type="ChEBI" id="CHEBI:83143"/>
        <dbReference type="EC" id="1.4.4.2"/>
    </reaction>
</comment>
<keyword evidence="2" id="KW-0663">Pyridoxal phosphate</keyword>
<dbReference type="PANTHER" id="PTHR11773:SF1">
    <property type="entry name" value="GLYCINE DEHYDROGENASE (DECARBOXYLATING), MITOCHONDRIAL"/>
    <property type="match status" value="1"/>
</dbReference>
<comment type="caution">
    <text evidence="6">The sequence shown here is derived from an EMBL/GenBank/DDBJ whole genome shotgun (WGS) entry which is preliminary data.</text>
</comment>
<dbReference type="InterPro" id="IPR015424">
    <property type="entry name" value="PyrdxlP-dep_Trfase"/>
</dbReference>
<accession>X6N0A5</accession>
<dbReference type="InterPro" id="IPR015422">
    <property type="entry name" value="PyrdxlP-dep_Trfase_small"/>
</dbReference>
<dbReference type="OrthoDB" id="6537869at2759"/>
<evidence type="ECO:0000313" key="6">
    <source>
        <dbReference type="EMBL" id="ETO18752.1"/>
    </source>
</evidence>
<sequence length="314" mass="34335">MVTYPSTHGVYEEGIRELCNIVHAHGGQVYMDGANLQAQVGYCSPADIGADVCHLNLHKTFCIPHGGGGPGMGPIGVAKHLTPFLPGHSVVDCSKDQKKAIGAVSGAPWSSASILPIPWMYIRMMGTSGLEQATAMSIANANYMAKRLEGEYSILYRGTQGFCAHEFIIDLRPLKKSAGITGEDVAKRLMDFSFHAPTMSFPVPDTLMVEPTESEPLSELDRLCDALIQIRSEIRDIEQGKIKVEDSPLRHAPHTVDVVTADEWKRAYPRSQASVIPNKTFWPYVGRVDNVYGDKNPVCICPSVEEMAQMQGSF</sequence>
<dbReference type="EC" id="1.4.4.2" evidence="1"/>
<dbReference type="EMBL" id="ASPP01014443">
    <property type="protein sequence ID" value="ETO18752.1"/>
    <property type="molecule type" value="Genomic_DNA"/>
</dbReference>
<dbReference type="GO" id="GO:0005829">
    <property type="term" value="C:cytosol"/>
    <property type="evidence" value="ECO:0007669"/>
    <property type="project" value="TreeGrafter"/>
</dbReference>
<gene>
    <name evidence="6" type="ORF">RFI_18503</name>
</gene>